<dbReference type="SMART" id="SM01321">
    <property type="entry name" value="Y1_Tnp"/>
    <property type="match status" value="1"/>
</dbReference>
<dbReference type="InterPro" id="IPR036515">
    <property type="entry name" value="Transposase_17_sf"/>
</dbReference>
<gene>
    <name evidence="2" type="ORF">SAMN05444380_11539</name>
</gene>
<feature type="domain" description="Transposase IS200-like" evidence="1">
    <location>
        <begin position="21"/>
        <end position="192"/>
    </location>
</feature>
<evidence type="ECO:0000259" key="1">
    <source>
        <dbReference type="SMART" id="SM01321"/>
    </source>
</evidence>
<proteinExistence type="predicted"/>
<dbReference type="GO" id="GO:0006313">
    <property type="term" value="P:DNA transposition"/>
    <property type="evidence" value="ECO:0007669"/>
    <property type="project" value="InterPro"/>
</dbReference>
<evidence type="ECO:0000313" key="2">
    <source>
        <dbReference type="EMBL" id="SFE64293.1"/>
    </source>
</evidence>
<dbReference type="PANTHER" id="PTHR36966:SF1">
    <property type="entry name" value="REP-ASSOCIATED TYROSINE TRANSPOSASE"/>
    <property type="match status" value="1"/>
</dbReference>
<name>A0A1I2C914_9BACT</name>
<reference evidence="2 3" key="1">
    <citation type="submission" date="2016-10" db="EMBL/GenBank/DDBJ databases">
        <authorList>
            <person name="de Groot N.N."/>
        </authorList>
    </citation>
    <scope>NUCLEOTIDE SEQUENCE [LARGE SCALE GENOMIC DNA]</scope>
    <source>
        <strain evidence="2 3">DSM 19012</strain>
    </source>
</reference>
<dbReference type="EMBL" id="FONA01000015">
    <property type="protein sequence ID" value="SFE64293.1"/>
    <property type="molecule type" value="Genomic_DNA"/>
</dbReference>
<organism evidence="2 3">
    <name type="scientific">Thermophagus xiamenensis</name>
    <dbReference type="NCBI Taxonomy" id="385682"/>
    <lineage>
        <taxon>Bacteria</taxon>
        <taxon>Pseudomonadati</taxon>
        <taxon>Bacteroidota</taxon>
        <taxon>Bacteroidia</taxon>
        <taxon>Marinilabiliales</taxon>
        <taxon>Marinilabiliaceae</taxon>
        <taxon>Thermophagus</taxon>
    </lineage>
</organism>
<evidence type="ECO:0000313" key="3">
    <source>
        <dbReference type="Proteomes" id="UP000181976"/>
    </source>
</evidence>
<protein>
    <recommendedName>
        <fullName evidence="1">Transposase IS200-like domain-containing protein</fullName>
    </recommendedName>
</protein>
<dbReference type="InParanoid" id="A0A1I2C914"/>
<dbReference type="SUPFAM" id="SSF143422">
    <property type="entry name" value="Transposase IS200-like"/>
    <property type="match status" value="1"/>
</dbReference>
<dbReference type="OrthoDB" id="9794403at2"/>
<keyword evidence="3" id="KW-1185">Reference proteome</keyword>
<sequence length="203" mass="24005">MEKYKNKYRIASARAPFGDYRWNAACFVTICTKNRICWFGKISNGVMKLSAIGEIVNAEWLKTFKIRPDMNLFMGEYVVMPNHFHAIIGIGENQYNTQREMQRGAQWWAQRRDAMHCVPTDKTDKTNDNNHPMNQFGPQSKNLASIIRGFKSAITQKARQIYPDFAWQPRYYDHIIRNKQSFQKITTYIKNNPAKWKNDKFHR</sequence>
<dbReference type="GO" id="GO:0004803">
    <property type="term" value="F:transposase activity"/>
    <property type="evidence" value="ECO:0007669"/>
    <property type="project" value="InterPro"/>
</dbReference>
<dbReference type="InterPro" id="IPR052715">
    <property type="entry name" value="RAYT_transposase"/>
</dbReference>
<accession>A0A1I2C914</accession>
<dbReference type="GO" id="GO:0043565">
    <property type="term" value="F:sequence-specific DNA binding"/>
    <property type="evidence" value="ECO:0007669"/>
    <property type="project" value="TreeGrafter"/>
</dbReference>
<dbReference type="RefSeq" id="WP_010527020.1">
    <property type="nucleotide sequence ID" value="NZ_AFSL01000025.1"/>
</dbReference>
<dbReference type="InterPro" id="IPR002686">
    <property type="entry name" value="Transposase_17"/>
</dbReference>
<dbReference type="Proteomes" id="UP000181976">
    <property type="component" value="Unassembled WGS sequence"/>
</dbReference>
<dbReference type="AlphaFoldDB" id="A0A1I2C914"/>
<dbReference type="Gene3D" id="3.30.70.1290">
    <property type="entry name" value="Transposase IS200-like"/>
    <property type="match status" value="1"/>
</dbReference>
<dbReference type="eggNOG" id="COG1943">
    <property type="taxonomic scope" value="Bacteria"/>
</dbReference>
<dbReference type="PANTHER" id="PTHR36966">
    <property type="entry name" value="REP-ASSOCIATED TYROSINE TRANSPOSASE"/>
    <property type="match status" value="1"/>
</dbReference>